<dbReference type="PROSITE" id="PS50042">
    <property type="entry name" value="CNMP_BINDING_3"/>
    <property type="match status" value="1"/>
</dbReference>
<dbReference type="InterPro" id="IPR000595">
    <property type="entry name" value="cNMP-bd_dom"/>
</dbReference>
<dbReference type="AlphaFoldDB" id="A0A931IKK7"/>
<reference evidence="2" key="1">
    <citation type="submission" date="2020-11" db="EMBL/GenBank/DDBJ databases">
        <title>Nocardia NEAU-351.nov., a novel actinomycete isolated from the cow dung.</title>
        <authorList>
            <person name="Zhang X."/>
        </authorList>
    </citation>
    <scope>NUCLEOTIDE SEQUENCE</scope>
    <source>
        <strain evidence="2">NEAU-351</strain>
    </source>
</reference>
<organism evidence="2 3">
    <name type="scientific">Nocardia bovistercoris</name>
    <dbReference type="NCBI Taxonomy" id="2785916"/>
    <lineage>
        <taxon>Bacteria</taxon>
        <taxon>Bacillati</taxon>
        <taxon>Actinomycetota</taxon>
        <taxon>Actinomycetes</taxon>
        <taxon>Mycobacteriales</taxon>
        <taxon>Nocardiaceae</taxon>
        <taxon>Nocardia</taxon>
    </lineage>
</organism>
<gene>
    <name evidence="2" type="ORF">IT779_36255</name>
</gene>
<keyword evidence="3" id="KW-1185">Reference proteome</keyword>
<dbReference type="EMBL" id="JADMLG010000028">
    <property type="protein sequence ID" value="MBH0781742.1"/>
    <property type="molecule type" value="Genomic_DNA"/>
</dbReference>
<protein>
    <submittedName>
        <fullName evidence="2">Cyclic nucleotide-binding domain-containing protein</fullName>
    </submittedName>
</protein>
<sequence>MRTVYRLVSREHRFDRRGRAFRRRRREPAVITVAELAPFAPLSVLDEAHLARLAEVGSEAAYTDGQRLLVEGGRAERCLLIAQGQVVIDARVPGRGEVVVQTLGAGDLLGWSWLAPPYRWHFGARAVGPVRAIEFDAATLTRFAETDPEFGHALTRMMLTAVLDRLQATRARLLDLYADPVEPHVRAGR</sequence>
<dbReference type="Proteomes" id="UP000655751">
    <property type="component" value="Unassembled WGS sequence"/>
</dbReference>
<dbReference type="Gene3D" id="2.60.120.10">
    <property type="entry name" value="Jelly Rolls"/>
    <property type="match status" value="1"/>
</dbReference>
<evidence type="ECO:0000313" key="3">
    <source>
        <dbReference type="Proteomes" id="UP000655751"/>
    </source>
</evidence>
<dbReference type="InterPro" id="IPR018490">
    <property type="entry name" value="cNMP-bd_dom_sf"/>
</dbReference>
<dbReference type="CDD" id="cd00038">
    <property type="entry name" value="CAP_ED"/>
    <property type="match status" value="1"/>
</dbReference>
<dbReference type="SUPFAM" id="SSF51206">
    <property type="entry name" value="cAMP-binding domain-like"/>
    <property type="match status" value="1"/>
</dbReference>
<evidence type="ECO:0000313" key="2">
    <source>
        <dbReference type="EMBL" id="MBH0781742.1"/>
    </source>
</evidence>
<accession>A0A931IKK7</accession>
<feature type="domain" description="Cyclic nucleotide-binding" evidence="1">
    <location>
        <begin position="41"/>
        <end position="110"/>
    </location>
</feature>
<comment type="caution">
    <text evidence="2">The sequence shown here is derived from an EMBL/GenBank/DDBJ whole genome shotgun (WGS) entry which is preliminary data.</text>
</comment>
<name>A0A931IKK7_9NOCA</name>
<dbReference type="InterPro" id="IPR014710">
    <property type="entry name" value="RmlC-like_jellyroll"/>
</dbReference>
<dbReference type="Pfam" id="PF00027">
    <property type="entry name" value="cNMP_binding"/>
    <property type="match status" value="1"/>
</dbReference>
<evidence type="ECO:0000259" key="1">
    <source>
        <dbReference type="PROSITE" id="PS50042"/>
    </source>
</evidence>
<dbReference type="SMART" id="SM00100">
    <property type="entry name" value="cNMP"/>
    <property type="match status" value="1"/>
</dbReference>
<proteinExistence type="predicted"/>